<name>A0AAE1DRB3_9GAST</name>
<sequence>MLNIDRCPRGDKARSVLSPMHILQLAFPSHSLLSGWPLISSLLNKSHDLLEAVILSKGLAALHISTGRDHQALSAWAPGLPSSTPLQSTDTRLVGKISN</sequence>
<protein>
    <submittedName>
        <fullName evidence="1">Uncharacterized protein</fullName>
    </submittedName>
</protein>
<comment type="caution">
    <text evidence="1">The sequence shown here is derived from an EMBL/GenBank/DDBJ whole genome shotgun (WGS) entry which is preliminary data.</text>
</comment>
<evidence type="ECO:0000313" key="1">
    <source>
        <dbReference type="EMBL" id="KAK3778813.1"/>
    </source>
</evidence>
<dbReference type="EMBL" id="JAWDGP010002895">
    <property type="protein sequence ID" value="KAK3778813.1"/>
    <property type="molecule type" value="Genomic_DNA"/>
</dbReference>
<gene>
    <name evidence="1" type="ORF">RRG08_013081</name>
</gene>
<keyword evidence="2" id="KW-1185">Reference proteome</keyword>
<organism evidence="1 2">
    <name type="scientific">Elysia crispata</name>
    <name type="common">lettuce slug</name>
    <dbReference type="NCBI Taxonomy" id="231223"/>
    <lineage>
        <taxon>Eukaryota</taxon>
        <taxon>Metazoa</taxon>
        <taxon>Spiralia</taxon>
        <taxon>Lophotrochozoa</taxon>
        <taxon>Mollusca</taxon>
        <taxon>Gastropoda</taxon>
        <taxon>Heterobranchia</taxon>
        <taxon>Euthyneura</taxon>
        <taxon>Panpulmonata</taxon>
        <taxon>Sacoglossa</taxon>
        <taxon>Placobranchoidea</taxon>
        <taxon>Plakobranchidae</taxon>
        <taxon>Elysia</taxon>
    </lineage>
</organism>
<proteinExistence type="predicted"/>
<accession>A0AAE1DRB3</accession>
<dbReference type="Proteomes" id="UP001283361">
    <property type="component" value="Unassembled WGS sequence"/>
</dbReference>
<dbReference type="AlphaFoldDB" id="A0AAE1DRB3"/>
<evidence type="ECO:0000313" key="2">
    <source>
        <dbReference type="Proteomes" id="UP001283361"/>
    </source>
</evidence>
<reference evidence="1" key="1">
    <citation type="journal article" date="2023" name="G3 (Bethesda)">
        <title>A reference genome for the long-term kleptoplast-retaining sea slug Elysia crispata morphotype clarki.</title>
        <authorList>
            <person name="Eastman K.E."/>
            <person name="Pendleton A.L."/>
            <person name="Shaikh M.A."/>
            <person name="Suttiyut T."/>
            <person name="Ogas R."/>
            <person name="Tomko P."/>
            <person name="Gavelis G."/>
            <person name="Widhalm J.R."/>
            <person name="Wisecaver J.H."/>
        </authorList>
    </citation>
    <scope>NUCLEOTIDE SEQUENCE</scope>
    <source>
        <strain evidence="1">ECLA1</strain>
    </source>
</reference>